<dbReference type="PANTHER" id="PTHR33312">
    <property type="entry name" value="MEMBRANE-ASSOCIATED KINASE REGULATOR 4-RELATED"/>
    <property type="match status" value="1"/>
</dbReference>
<dbReference type="EMBL" id="JAXIOK010000013">
    <property type="protein sequence ID" value="KAK4756780.1"/>
    <property type="molecule type" value="Genomic_DNA"/>
</dbReference>
<gene>
    <name evidence="2" type="ORF">SAY87_006907</name>
</gene>
<evidence type="ECO:0008006" key="4">
    <source>
        <dbReference type="Google" id="ProtNLM"/>
    </source>
</evidence>
<dbReference type="InterPro" id="IPR039620">
    <property type="entry name" value="BKI1/MAKR1/3/4"/>
</dbReference>
<comment type="caution">
    <text evidence="2">The sequence shown here is derived from an EMBL/GenBank/DDBJ whole genome shotgun (WGS) entry which is preliminary data.</text>
</comment>
<evidence type="ECO:0000313" key="2">
    <source>
        <dbReference type="EMBL" id="KAK4756780.1"/>
    </source>
</evidence>
<feature type="compositionally biased region" description="Low complexity" evidence="1">
    <location>
        <begin position="266"/>
        <end position="292"/>
    </location>
</feature>
<dbReference type="GO" id="GO:0019210">
    <property type="term" value="F:kinase inhibitor activity"/>
    <property type="evidence" value="ECO:0007669"/>
    <property type="project" value="InterPro"/>
</dbReference>
<dbReference type="AlphaFoldDB" id="A0AAN7JXN1"/>
<dbReference type="Proteomes" id="UP001345219">
    <property type="component" value="Chromosome 6"/>
</dbReference>
<protein>
    <recommendedName>
        <fullName evidence="4">Membrane-associated kinase regulator 4</fullName>
    </recommendedName>
</protein>
<feature type="compositionally biased region" description="Basic residues" evidence="1">
    <location>
        <begin position="249"/>
        <end position="265"/>
    </location>
</feature>
<feature type="region of interest" description="Disordered" evidence="1">
    <location>
        <begin position="241"/>
        <end position="299"/>
    </location>
</feature>
<organism evidence="2 3">
    <name type="scientific">Trapa incisa</name>
    <dbReference type="NCBI Taxonomy" id="236973"/>
    <lineage>
        <taxon>Eukaryota</taxon>
        <taxon>Viridiplantae</taxon>
        <taxon>Streptophyta</taxon>
        <taxon>Embryophyta</taxon>
        <taxon>Tracheophyta</taxon>
        <taxon>Spermatophyta</taxon>
        <taxon>Magnoliopsida</taxon>
        <taxon>eudicotyledons</taxon>
        <taxon>Gunneridae</taxon>
        <taxon>Pentapetalae</taxon>
        <taxon>rosids</taxon>
        <taxon>malvids</taxon>
        <taxon>Myrtales</taxon>
        <taxon>Lythraceae</taxon>
        <taxon>Trapa</taxon>
    </lineage>
</organism>
<evidence type="ECO:0000256" key="1">
    <source>
        <dbReference type="SAM" id="MobiDB-lite"/>
    </source>
</evidence>
<proteinExistence type="predicted"/>
<dbReference type="PANTHER" id="PTHR33312:SF5">
    <property type="entry name" value="MEMBRANE-ASSOCIATED KINASE REGULATOR 4-RELATED"/>
    <property type="match status" value="1"/>
</dbReference>
<keyword evidence="3" id="KW-1185">Reference proteome</keyword>
<reference evidence="2 3" key="1">
    <citation type="journal article" date="2023" name="Hortic Res">
        <title>Pangenome of water caltrop reveals structural variations and asymmetric subgenome divergence after allopolyploidization.</title>
        <authorList>
            <person name="Zhang X."/>
            <person name="Chen Y."/>
            <person name="Wang L."/>
            <person name="Yuan Y."/>
            <person name="Fang M."/>
            <person name="Shi L."/>
            <person name="Lu R."/>
            <person name="Comes H.P."/>
            <person name="Ma Y."/>
            <person name="Chen Y."/>
            <person name="Huang G."/>
            <person name="Zhou Y."/>
            <person name="Zheng Z."/>
            <person name="Qiu Y."/>
        </authorList>
    </citation>
    <scope>NUCLEOTIDE SEQUENCE [LARGE SCALE GENOMIC DNA]</scope>
    <source>
        <tissue evidence="2">Roots</tissue>
    </source>
</reference>
<sequence length="369" mass="40036">MVAPAQTHINSSSSSSTELRMAISLLSSYESEHEEDGFIDMEVGLHTSNSLTLSKLPPCPDHQQCGRKNSREFEFHMSNNISHEGQAASPADELFYNGKLLPLFYGTRSITSTAPTPFMSCNVSPSDSCKVSRELSPQEHLFDISKKMAGGDFKTYSNGDFIVDDDGNDDDGRGPKKSTWTRRIWLIKQSSLSSKLKASRAYLRSLFGKSDHSKAAAADGDESKLEKPLKAVKDQLEKKEADAINGGHSHSHRRSFSVSIKRHSSNKISSSSSSSSSASSSASSSSSSNNSTKKSDRGCSDIQLLKRSGSANSGIESPIQGAIAHCKKSNQLHFFSTKKPLCEVGFHSLPASRLSISDDQEKLTSICRG</sequence>
<name>A0AAN7JXN1_9MYRT</name>
<evidence type="ECO:0000313" key="3">
    <source>
        <dbReference type="Proteomes" id="UP001345219"/>
    </source>
</evidence>
<dbReference type="GO" id="GO:0005886">
    <property type="term" value="C:plasma membrane"/>
    <property type="evidence" value="ECO:0007669"/>
    <property type="project" value="InterPro"/>
</dbReference>
<accession>A0AAN7JXN1</accession>